<reference evidence="2" key="1">
    <citation type="journal article" date="2019" name="Int. J. Syst. Evol. Microbiol.">
        <title>The Global Catalogue of Microorganisms (GCM) 10K type strain sequencing project: providing services to taxonomists for standard genome sequencing and annotation.</title>
        <authorList>
            <consortium name="The Broad Institute Genomics Platform"/>
            <consortium name="The Broad Institute Genome Sequencing Center for Infectious Disease"/>
            <person name="Wu L."/>
            <person name="Ma J."/>
        </authorList>
    </citation>
    <scope>NUCLEOTIDE SEQUENCE [LARGE SCALE GENOMIC DNA]</scope>
    <source>
        <strain evidence="2">CGMCC 1.12770</strain>
    </source>
</reference>
<sequence>MHIEQVELFVSNTETIKKAFKWQHTAMHRMAALLYATENRTADLEAIRQSNELIKQETKRFSAFRGHSAFIIAAMLSLTSDGPAKLQDTFRVYDLMKEMKFRTSDYLVIAAYQIATQAEPEQFQPVVERAKSFYDRMKAEHPFLTGRDDYIFTAMLALSGLELDSTVTRMEQLYQDLKPYFSAGNGLQSLTQILVMGEDHPEVSVRVLALSDAFRARKLRMDKLYTLPSLGLLSLLSANPEALADDVVNTYEWLRDQKGFGAWSITKQELLLFSSALTMLEHVEHLRKDVLTTSMSTTITHMIIAQQAAMTAAIAASAASTASQSSN</sequence>
<dbReference type="Proteomes" id="UP000652153">
    <property type="component" value="Unassembled WGS sequence"/>
</dbReference>
<evidence type="ECO:0008006" key="3">
    <source>
        <dbReference type="Google" id="ProtNLM"/>
    </source>
</evidence>
<accession>A0ABQ1ZLU7</accession>
<evidence type="ECO:0000313" key="2">
    <source>
        <dbReference type="Proteomes" id="UP000652153"/>
    </source>
</evidence>
<name>A0ABQ1ZLU7_9BACL</name>
<keyword evidence="2" id="KW-1185">Reference proteome</keyword>
<dbReference type="Pfam" id="PF13170">
    <property type="entry name" value="DUF4003"/>
    <property type="match status" value="1"/>
</dbReference>
<dbReference type="RefSeq" id="WP_188594470.1">
    <property type="nucleotide sequence ID" value="NZ_BMFU01000013.1"/>
</dbReference>
<dbReference type="EMBL" id="BMFU01000013">
    <property type="protein sequence ID" value="GGH69100.1"/>
    <property type="molecule type" value="Genomic_DNA"/>
</dbReference>
<organism evidence="1 2">
    <name type="scientific">Paenibacillus silvae</name>
    <dbReference type="NCBI Taxonomy" id="1325358"/>
    <lineage>
        <taxon>Bacteria</taxon>
        <taxon>Bacillati</taxon>
        <taxon>Bacillota</taxon>
        <taxon>Bacilli</taxon>
        <taxon>Bacillales</taxon>
        <taxon>Paenibacillaceae</taxon>
        <taxon>Paenibacillus</taxon>
    </lineage>
</organism>
<evidence type="ECO:0000313" key="1">
    <source>
        <dbReference type="EMBL" id="GGH69100.1"/>
    </source>
</evidence>
<gene>
    <name evidence="1" type="ORF">GCM10008014_52140</name>
</gene>
<comment type="caution">
    <text evidence="1">The sequence shown here is derived from an EMBL/GenBank/DDBJ whole genome shotgun (WGS) entry which is preliminary data.</text>
</comment>
<protein>
    <recommendedName>
        <fullName evidence="3">DUF4003 domain-containing protein</fullName>
    </recommendedName>
</protein>
<dbReference type="InterPro" id="IPR025062">
    <property type="entry name" value="DUF4003"/>
</dbReference>
<proteinExistence type="predicted"/>